<dbReference type="InterPro" id="IPR027417">
    <property type="entry name" value="P-loop_NTPase"/>
</dbReference>
<evidence type="ECO:0000256" key="3">
    <source>
        <dbReference type="ARBA" id="ARBA00023125"/>
    </source>
</evidence>
<dbReference type="AlphaFoldDB" id="A0A3P8ISX1"/>
<dbReference type="Pfam" id="PF25601">
    <property type="entry name" value="AAA_lid_14"/>
    <property type="match status" value="1"/>
</dbReference>
<keyword evidence="1" id="KW-0547">Nucleotide-binding</keyword>
<gene>
    <name evidence="5" type="primary">acoR_2</name>
    <name evidence="5" type="ORF">NCTC13098_01586</name>
</gene>
<accession>A0A3P8ISX1</accession>
<feature type="domain" description="Sigma-54 factor interaction" evidence="4">
    <location>
        <begin position="1"/>
        <end position="91"/>
    </location>
</feature>
<dbReference type="Gene3D" id="3.40.50.300">
    <property type="entry name" value="P-loop containing nucleotide triphosphate hydrolases"/>
    <property type="match status" value="1"/>
</dbReference>
<dbReference type="Gene3D" id="1.10.8.60">
    <property type="match status" value="1"/>
</dbReference>
<evidence type="ECO:0000256" key="2">
    <source>
        <dbReference type="ARBA" id="ARBA00022840"/>
    </source>
</evidence>
<name>A0A3P8ISX1_RAOTE</name>
<keyword evidence="2" id="KW-0067">ATP-binding</keyword>
<dbReference type="PANTHER" id="PTHR32071">
    <property type="entry name" value="TRANSCRIPTIONAL REGULATORY PROTEIN"/>
    <property type="match status" value="1"/>
</dbReference>
<keyword evidence="3" id="KW-0238">DNA-binding</keyword>
<proteinExistence type="predicted"/>
<dbReference type="Pfam" id="PF00158">
    <property type="entry name" value="Sigma54_activat"/>
    <property type="match status" value="1"/>
</dbReference>
<dbReference type="PANTHER" id="PTHR32071:SF117">
    <property type="entry name" value="PTS-DEPENDENT DIHYDROXYACETONE KINASE OPERON REGULATORY PROTEIN-RELATED"/>
    <property type="match status" value="1"/>
</dbReference>
<dbReference type="GO" id="GO:0006355">
    <property type="term" value="P:regulation of DNA-templated transcription"/>
    <property type="evidence" value="ECO:0007669"/>
    <property type="project" value="InterPro"/>
</dbReference>
<sequence length="124" mass="13893">MICATHRNLAQRVADGEFREDLFYRLREFALAIPPLRGWPALPAFIQRLWQALGAGQRQVQLSPDLLDNLARQPWPGNVRQLQSLMKVLLALADDGTRLEVDDLPAEYRAAPAPTAPRRAAAAR</sequence>
<evidence type="ECO:0000256" key="1">
    <source>
        <dbReference type="ARBA" id="ARBA00022741"/>
    </source>
</evidence>
<protein>
    <submittedName>
        <fullName evidence="5">Acetoin catabolism regulatory protein</fullName>
    </submittedName>
</protein>
<dbReference type="GO" id="GO:0003677">
    <property type="term" value="F:DNA binding"/>
    <property type="evidence" value="ECO:0007669"/>
    <property type="project" value="UniProtKB-KW"/>
</dbReference>
<reference evidence="5 6" key="1">
    <citation type="submission" date="2018-12" db="EMBL/GenBank/DDBJ databases">
        <authorList>
            <consortium name="Pathogen Informatics"/>
        </authorList>
    </citation>
    <scope>NUCLEOTIDE SEQUENCE [LARGE SCALE GENOMIC DNA]</scope>
    <source>
        <strain evidence="5 6">NCTC13098</strain>
    </source>
</reference>
<dbReference type="Proteomes" id="UP000274346">
    <property type="component" value="Chromosome"/>
</dbReference>
<dbReference type="InterPro" id="IPR058031">
    <property type="entry name" value="AAA_lid_NorR"/>
</dbReference>
<dbReference type="PROSITE" id="PS50045">
    <property type="entry name" value="SIGMA54_INTERACT_4"/>
    <property type="match status" value="1"/>
</dbReference>
<dbReference type="SUPFAM" id="SSF52540">
    <property type="entry name" value="P-loop containing nucleoside triphosphate hydrolases"/>
    <property type="match status" value="1"/>
</dbReference>
<evidence type="ECO:0000313" key="6">
    <source>
        <dbReference type="Proteomes" id="UP000274346"/>
    </source>
</evidence>
<dbReference type="EMBL" id="LR131271">
    <property type="protein sequence ID" value="VDR25274.1"/>
    <property type="molecule type" value="Genomic_DNA"/>
</dbReference>
<evidence type="ECO:0000259" key="4">
    <source>
        <dbReference type="PROSITE" id="PS50045"/>
    </source>
</evidence>
<evidence type="ECO:0000313" key="5">
    <source>
        <dbReference type="EMBL" id="VDR25274.1"/>
    </source>
</evidence>
<dbReference type="InterPro" id="IPR002078">
    <property type="entry name" value="Sigma_54_int"/>
</dbReference>
<dbReference type="GO" id="GO:0005524">
    <property type="term" value="F:ATP binding"/>
    <property type="evidence" value="ECO:0007669"/>
    <property type="project" value="UniProtKB-KW"/>
</dbReference>
<dbReference type="KEGG" id="rtg:NCTC13098_01586"/>
<organism evidence="5 6">
    <name type="scientific">Raoultella terrigena</name>
    <name type="common">Klebsiella terrigena</name>
    <dbReference type="NCBI Taxonomy" id="577"/>
    <lineage>
        <taxon>Bacteria</taxon>
        <taxon>Pseudomonadati</taxon>
        <taxon>Pseudomonadota</taxon>
        <taxon>Gammaproteobacteria</taxon>
        <taxon>Enterobacterales</taxon>
        <taxon>Enterobacteriaceae</taxon>
        <taxon>Klebsiella/Raoultella group</taxon>
        <taxon>Raoultella</taxon>
    </lineage>
</organism>